<keyword evidence="5" id="KW-0863">Zinc-finger</keyword>
<dbReference type="InterPro" id="IPR026775">
    <property type="entry name" value="Zar1"/>
</dbReference>
<dbReference type="GO" id="GO:0006412">
    <property type="term" value="P:translation"/>
    <property type="evidence" value="ECO:0007669"/>
    <property type="project" value="TreeGrafter"/>
</dbReference>
<protein>
    <recommendedName>
        <fullName evidence="11">3CxxC-type domain-containing protein</fullName>
    </recommendedName>
</protein>
<dbReference type="Proteomes" id="UP001347796">
    <property type="component" value="Unassembled WGS sequence"/>
</dbReference>
<feature type="domain" description="3CxxC-type" evidence="11">
    <location>
        <begin position="13"/>
        <end position="100"/>
    </location>
</feature>
<proteinExistence type="inferred from homology"/>
<dbReference type="PANTHER" id="PTHR31054:SF3">
    <property type="entry name" value="ZYGOTE ARREST PROTEIN 1-LIKE"/>
    <property type="match status" value="1"/>
</dbReference>
<dbReference type="GO" id="GO:0008270">
    <property type="term" value="F:zinc ion binding"/>
    <property type="evidence" value="ECO:0007669"/>
    <property type="project" value="UniProtKB-KW"/>
</dbReference>
<keyword evidence="13" id="KW-1185">Reference proteome</keyword>
<dbReference type="PANTHER" id="PTHR31054">
    <property type="entry name" value="ZYGOTE ARREST PROTEIN 1-LIKE ISOFORM X1"/>
    <property type="match status" value="1"/>
</dbReference>
<evidence type="ECO:0000256" key="8">
    <source>
        <dbReference type="ARBA" id="ARBA00022884"/>
    </source>
</evidence>
<keyword evidence="8" id="KW-0694">RNA-binding</keyword>
<evidence type="ECO:0000259" key="11">
    <source>
        <dbReference type="SMART" id="SM01328"/>
    </source>
</evidence>
<evidence type="ECO:0000256" key="9">
    <source>
        <dbReference type="ARBA" id="ARBA00022943"/>
    </source>
</evidence>
<evidence type="ECO:0000256" key="5">
    <source>
        <dbReference type="ARBA" id="ARBA00022771"/>
    </source>
</evidence>
<evidence type="ECO:0000313" key="12">
    <source>
        <dbReference type="EMBL" id="KAK6178747.1"/>
    </source>
</evidence>
<name>A0AAN8JJC4_PATCE</name>
<accession>A0AAN8JJC4</accession>
<dbReference type="EMBL" id="JAZGQO010000008">
    <property type="protein sequence ID" value="KAK6178747.1"/>
    <property type="molecule type" value="Genomic_DNA"/>
</dbReference>
<evidence type="ECO:0000256" key="4">
    <source>
        <dbReference type="ARBA" id="ARBA00022723"/>
    </source>
</evidence>
<keyword evidence="6" id="KW-0221">Differentiation</keyword>
<reference evidence="12 13" key="1">
    <citation type="submission" date="2024-01" db="EMBL/GenBank/DDBJ databases">
        <title>The genome of the rayed Mediterranean limpet Patella caerulea (Linnaeus, 1758).</title>
        <authorList>
            <person name="Anh-Thu Weber A."/>
            <person name="Halstead-Nussloch G."/>
        </authorList>
    </citation>
    <scope>NUCLEOTIDE SEQUENCE [LARGE SCALE GENOMIC DNA]</scope>
    <source>
        <strain evidence="12">AATW-2023a</strain>
        <tissue evidence="12">Whole specimen</tissue>
    </source>
</reference>
<dbReference type="InterPro" id="IPR027377">
    <property type="entry name" value="ZAR1/RTP1-5-like_Znf-3CxxC"/>
</dbReference>
<gene>
    <name evidence="12" type="ORF">SNE40_011260</name>
</gene>
<comment type="subcellular location">
    <subcellularLocation>
        <location evidence="1">Cytoplasm</location>
    </subcellularLocation>
</comment>
<evidence type="ECO:0000256" key="6">
    <source>
        <dbReference type="ARBA" id="ARBA00022782"/>
    </source>
</evidence>
<keyword evidence="4" id="KW-0479">Metal-binding</keyword>
<organism evidence="12 13">
    <name type="scientific">Patella caerulea</name>
    <name type="common">Rayed Mediterranean limpet</name>
    <dbReference type="NCBI Taxonomy" id="87958"/>
    <lineage>
        <taxon>Eukaryota</taxon>
        <taxon>Metazoa</taxon>
        <taxon>Spiralia</taxon>
        <taxon>Lophotrochozoa</taxon>
        <taxon>Mollusca</taxon>
        <taxon>Gastropoda</taxon>
        <taxon>Patellogastropoda</taxon>
        <taxon>Patelloidea</taxon>
        <taxon>Patellidae</taxon>
        <taxon>Patella</taxon>
    </lineage>
</organism>
<dbReference type="GO" id="GO:0005737">
    <property type="term" value="C:cytoplasm"/>
    <property type="evidence" value="ECO:0007669"/>
    <property type="project" value="UniProtKB-SubCell"/>
</dbReference>
<comment type="similarity">
    <text evidence="10">Belongs to the ZAR1 family.</text>
</comment>
<evidence type="ECO:0000256" key="3">
    <source>
        <dbReference type="ARBA" id="ARBA00022490"/>
    </source>
</evidence>
<comment type="caution">
    <text evidence="12">The sequence shown here is derived from an EMBL/GenBank/DDBJ whole genome shotgun (WGS) entry which is preliminary data.</text>
</comment>
<sequence length="106" mass="12783">MRPYDRRNRGSNRRYGYFRCSDCDQEWESSHVYVKNNGQFPEQVQFGQECRNCKEECKPYRLEKLRCSKCHQQLCVCEDKRHNDPSKGHRSDLCLRCKSGRRCVQN</sequence>
<keyword evidence="9" id="KW-0896">Oogenesis</keyword>
<dbReference type="AlphaFoldDB" id="A0AAN8JJC4"/>
<evidence type="ECO:0000256" key="7">
    <source>
        <dbReference type="ARBA" id="ARBA00022833"/>
    </source>
</evidence>
<dbReference type="Pfam" id="PF13695">
    <property type="entry name" value="Zn_ribbon_3CxxC"/>
    <property type="match status" value="1"/>
</dbReference>
<dbReference type="GO" id="GO:0003729">
    <property type="term" value="F:mRNA binding"/>
    <property type="evidence" value="ECO:0007669"/>
    <property type="project" value="UniProtKB-ARBA"/>
</dbReference>
<keyword evidence="2" id="KW-0217">Developmental protein</keyword>
<dbReference type="SMART" id="SM01328">
    <property type="entry name" value="zf-3CxxC"/>
    <property type="match status" value="1"/>
</dbReference>
<keyword evidence="7" id="KW-0862">Zinc</keyword>
<evidence type="ECO:0000256" key="10">
    <source>
        <dbReference type="ARBA" id="ARBA00034699"/>
    </source>
</evidence>
<evidence type="ECO:0000256" key="1">
    <source>
        <dbReference type="ARBA" id="ARBA00004496"/>
    </source>
</evidence>
<evidence type="ECO:0000313" key="13">
    <source>
        <dbReference type="Proteomes" id="UP001347796"/>
    </source>
</evidence>
<dbReference type="GO" id="GO:0017148">
    <property type="term" value="P:negative regulation of translation"/>
    <property type="evidence" value="ECO:0007669"/>
    <property type="project" value="UniProtKB-ARBA"/>
</dbReference>
<dbReference type="GO" id="GO:0048477">
    <property type="term" value="P:oogenesis"/>
    <property type="evidence" value="ECO:0007669"/>
    <property type="project" value="UniProtKB-KW"/>
</dbReference>
<keyword evidence="3" id="KW-0963">Cytoplasm</keyword>
<evidence type="ECO:0000256" key="2">
    <source>
        <dbReference type="ARBA" id="ARBA00022473"/>
    </source>
</evidence>